<gene>
    <name evidence="1" type="ORF">CPELLU_LOCUS4851</name>
</gene>
<proteinExistence type="predicted"/>
<evidence type="ECO:0000313" key="1">
    <source>
        <dbReference type="EMBL" id="CAG8553220.1"/>
    </source>
</evidence>
<dbReference type="PANTHER" id="PTHR35871">
    <property type="entry name" value="EXPRESSED PROTEIN"/>
    <property type="match status" value="1"/>
</dbReference>
<comment type="caution">
    <text evidence="1">The sequence shown here is derived from an EMBL/GenBank/DDBJ whole genome shotgun (WGS) entry which is preliminary data.</text>
</comment>
<dbReference type="EMBL" id="CAJVQA010002629">
    <property type="protein sequence ID" value="CAG8553220.1"/>
    <property type="molecule type" value="Genomic_DNA"/>
</dbReference>
<name>A0A9N9FPY5_9GLOM</name>
<dbReference type="AlphaFoldDB" id="A0A9N9FPY5"/>
<accession>A0A9N9FPY5</accession>
<dbReference type="Proteomes" id="UP000789759">
    <property type="component" value="Unassembled WGS sequence"/>
</dbReference>
<organism evidence="1 2">
    <name type="scientific">Cetraspora pellucida</name>
    <dbReference type="NCBI Taxonomy" id="1433469"/>
    <lineage>
        <taxon>Eukaryota</taxon>
        <taxon>Fungi</taxon>
        <taxon>Fungi incertae sedis</taxon>
        <taxon>Mucoromycota</taxon>
        <taxon>Glomeromycotina</taxon>
        <taxon>Glomeromycetes</taxon>
        <taxon>Diversisporales</taxon>
        <taxon>Gigasporaceae</taxon>
        <taxon>Cetraspora</taxon>
    </lineage>
</organism>
<evidence type="ECO:0000313" key="2">
    <source>
        <dbReference type="Proteomes" id="UP000789759"/>
    </source>
</evidence>
<protein>
    <submittedName>
        <fullName evidence="1">15470_t:CDS:1</fullName>
    </submittedName>
</protein>
<reference evidence="1" key="1">
    <citation type="submission" date="2021-06" db="EMBL/GenBank/DDBJ databases">
        <authorList>
            <person name="Kallberg Y."/>
            <person name="Tangrot J."/>
            <person name="Rosling A."/>
        </authorList>
    </citation>
    <scope>NUCLEOTIDE SEQUENCE</scope>
    <source>
        <strain evidence="1">FL966</strain>
    </source>
</reference>
<sequence length="279" mass="32588">MKASNEAAYVVCISPKQYTSQKIYFLCKEWICKESEANGISPTGFIQYVNDYILPECIGGFQKKICLQIVERWLDILGCKCREYKKRIYFDGHEREDVVVYRSVFLDRLRTLEQRIAIYEGESMIKVLSVLNKEEQELVFVTHDKCIFYSNNGKKRIWVHDDEMPLRKKGNRRSIMVSKFLTEECGQLKLTDEEIEMYPDVLAEARCYFMPGKNQESYWMVDHLLDQIRNKVIPIFEAKFPNATAVFAFDNSTNHAAYAKDIFITSRINLGSEGNQPVM</sequence>
<keyword evidence="2" id="KW-1185">Reference proteome</keyword>
<dbReference type="PANTHER" id="PTHR35871:SF1">
    <property type="entry name" value="CXC1-LIKE CYSTEINE CLUSTER ASSOCIATED WITH KDZ TRANSPOSASES DOMAIN-CONTAINING PROTEIN"/>
    <property type="match status" value="1"/>
</dbReference>
<dbReference type="OrthoDB" id="10044727at2759"/>